<feature type="coiled-coil region" evidence="1">
    <location>
        <begin position="226"/>
        <end position="257"/>
    </location>
</feature>
<protein>
    <submittedName>
        <fullName evidence="3">CACTA en-spm transposon protein</fullName>
    </submittedName>
</protein>
<feature type="transmembrane region" description="Helical" evidence="2">
    <location>
        <begin position="58"/>
        <end position="78"/>
    </location>
</feature>
<keyword evidence="2" id="KW-0472">Membrane</keyword>
<name>A0A5A7VBV5_CUCMM</name>
<dbReference type="AlphaFoldDB" id="A0A5A7VBV5"/>
<comment type="caution">
    <text evidence="3">The sequence shown here is derived from an EMBL/GenBank/DDBJ whole genome shotgun (WGS) entry which is preliminary data.</text>
</comment>
<accession>A0A5A7VBV5</accession>
<proteinExistence type="predicted"/>
<keyword evidence="2" id="KW-1133">Transmembrane helix</keyword>
<evidence type="ECO:0000256" key="1">
    <source>
        <dbReference type="SAM" id="Coils"/>
    </source>
</evidence>
<reference evidence="3 4" key="1">
    <citation type="submission" date="2019-08" db="EMBL/GenBank/DDBJ databases">
        <title>Draft genome sequences of two oriental melons (Cucumis melo L. var makuwa).</title>
        <authorList>
            <person name="Kwon S.-Y."/>
        </authorList>
    </citation>
    <scope>NUCLEOTIDE SEQUENCE [LARGE SCALE GENOMIC DNA]</scope>
    <source>
        <strain evidence="4">cv. SW 3</strain>
        <tissue evidence="3">Leaf</tissue>
    </source>
</reference>
<keyword evidence="2" id="KW-0812">Transmembrane</keyword>
<keyword evidence="1" id="KW-0175">Coiled coil</keyword>
<dbReference type="EMBL" id="SSTE01001308">
    <property type="protein sequence ID" value="KAA0065683.1"/>
    <property type="molecule type" value="Genomic_DNA"/>
</dbReference>
<organism evidence="3 4">
    <name type="scientific">Cucumis melo var. makuwa</name>
    <name type="common">Oriental melon</name>
    <dbReference type="NCBI Taxonomy" id="1194695"/>
    <lineage>
        <taxon>Eukaryota</taxon>
        <taxon>Viridiplantae</taxon>
        <taxon>Streptophyta</taxon>
        <taxon>Embryophyta</taxon>
        <taxon>Tracheophyta</taxon>
        <taxon>Spermatophyta</taxon>
        <taxon>Magnoliopsida</taxon>
        <taxon>eudicotyledons</taxon>
        <taxon>Gunneridae</taxon>
        <taxon>Pentapetalae</taxon>
        <taxon>rosids</taxon>
        <taxon>fabids</taxon>
        <taxon>Cucurbitales</taxon>
        <taxon>Cucurbitaceae</taxon>
        <taxon>Benincaseae</taxon>
        <taxon>Cucumis</taxon>
    </lineage>
</organism>
<evidence type="ECO:0000256" key="2">
    <source>
        <dbReference type="SAM" id="Phobius"/>
    </source>
</evidence>
<sequence>MALGVRIASNVTSDSSRMTLGVRRASDAISDSLGMVLGRKRKRKAWPTKRREEKISTLATVALAVMPLLPSATAYLYLRGGSRIACKVALFEGVGTMPSFLYSFDETDAMFLKFAKDLDNLVGGSSSVGDNSGDTSQSFVTLTPRRRAQSHLLELERYVATNGQIPMTIALGREYIEVVKTDFQFFVLDFNDQAINSNPDEARANPPHILVGRDEDWHYLYDHYMIRAFLAKLDQAMQQIEEQIRNHNALVSEVERMRKLIEDMTRAQQGSLHDP</sequence>
<dbReference type="Proteomes" id="UP000321393">
    <property type="component" value="Unassembled WGS sequence"/>
</dbReference>
<evidence type="ECO:0000313" key="4">
    <source>
        <dbReference type="Proteomes" id="UP000321393"/>
    </source>
</evidence>
<gene>
    <name evidence="3" type="ORF">E6C27_scaffold90G001480</name>
</gene>
<evidence type="ECO:0000313" key="3">
    <source>
        <dbReference type="EMBL" id="KAA0065683.1"/>
    </source>
</evidence>